<evidence type="ECO:0000256" key="1">
    <source>
        <dbReference type="ARBA" id="ARBA00006328"/>
    </source>
</evidence>
<reference evidence="4" key="1">
    <citation type="submission" date="2021-01" db="EMBL/GenBank/DDBJ databases">
        <authorList>
            <person name="Corre E."/>
            <person name="Pelletier E."/>
            <person name="Niang G."/>
            <person name="Scheremetjew M."/>
            <person name="Finn R."/>
            <person name="Kale V."/>
            <person name="Holt S."/>
            <person name="Cochrane G."/>
            <person name="Meng A."/>
            <person name="Brown T."/>
            <person name="Cohen L."/>
        </authorList>
    </citation>
    <scope>NUCLEOTIDE SEQUENCE</scope>
    <source>
        <strain evidence="4">CCMP219</strain>
    </source>
</reference>
<evidence type="ECO:0000313" key="4">
    <source>
        <dbReference type="EMBL" id="CAD8287711.1"/>
    </source>
</evidence>
<dbReference type="InterPro" id="IPR051164">
    <property type="entry name" value="NmrA-like_oxidored"/>
</dbReference>
<dbReference type="EMBL" id="HBEC01016594">
    <property type="protein sequence ID" value="CAD8287711.1"/>
    <property type="molecule type" value="Transcribed_RNA"/>
</dbReference>
<dbReference type="PANTHER" id="PTHR42748">
    <property type="entry name" value="NITROGEN METABOLITE REPRESSION PROTEIN NMRA FAMILY MEMBER"/>
    <property type="match status" value="1"/>
</dbReference>
<dbReference type="PANTHER" id="PTHR42748:SF7">
    <property type="entry name" value="NMRA LIKE REDOX SENSOR 1-RELATED"/>
    <property type="match status" value="1"/>
</dbReference>
<dbReference type="SUPFAM" id="SSF51735">
    <property type="entry name" value="NAD(P)-binding Rossmann-fold domains"/>
    <property type="match status" value="1"/>
</dbReference>
<proteinExistence type="inferred from homology"/>
<protein>
    <recommendedName>
        <fullName evidence="3">NmrA-like domain-containing protein</fullName>
    </recommendedName>
</protein>
<comment type="similarity">
    <text evidence="1">Belongs to the NmrA-type oxidoreductase family.</text>
</comment>
<dbReference type="InterPro" id="IPR036291">
    <property type="entry name" value="NAD(P)-bd_dom_sf"/>
</dbReference>
<name>A0A7R9YVH4_9CHLO</name>
<dbReference type="GO" id="GO:0005634">
    <property type="term" value="C:nucleus"/>
    <property type="evidence" value="ECO:0007669"/>
    <property type="project" value="TreeGrafter"/>
</dbReference>
<sequence>MAQKVIAVIGATGAQGGGLVSAILKDGAFAVRALTRDPSKPSATALKEKGAEVVALDMDKPETFDAAFKGVYGVYVVTNFWEHFSAAKELQQCKDVAAACDKAGVEHIVYSTLEDTRPFFSKQTEDVPPKLHGGDMYVPHFDAKGEANAVFPAAKTTFFHTSFYLENFWKFGMVKDGAFACPMGDAAFPVIAEADIGACAYGVFKAGDKYKGKSVYVAGDCLPVADIMAAVSKATGKEFKYVPVTRDAYAGFGFPGADDLANMFDFNKKSADFAKNRDLALSKELNPGILSVAAWAEVNKDALVKLA</sequence>
<keyword evidence="2" id="KW-0521">NADP</keyword>
<dbReference type="InterPro" id="IPR008030">
    <property type="entry name" value="NmrA-like"/>
</dbReference>
<dbReference type="Gene3D" id="3.40.50.720">
    <property type="entry name" value="NAD(P)-binding Rossmann-like Domain"/>
    <property type="match status" value="1"/>
</dbReference>
<dbReference type="CDD" id="cd05251">
    <property type="entry name" value="NmrA_like_SDR_a"/>
    <property type="match status" value="1"/>
</dbReference>
<evidence type="ECO:0000256" key="2">
    <source>
        <dbReference type="ARBA" id="ARBA00022857"/>
    </source>
</evidence>
<accession>A0A7R9YVH4</accession>
<gene>
    <name evidence="4" type="ORF">CEUR00632_LOCUS7750</name>
</gene>
<dbReference type="Gene3D" id="3.90.25.10">
    <property type="entry name" value="UDP-galactose 4-epimerase, domain 1"/>
    <property type="match status" value="1"/>
</dbReference>
<evidence type="ECO:0000259" key="3">
    <source>
        <dbReference type="Pfam" id="PF05368"/>
    </source>
</evidence>
<organism evidence="4">
    <name type="scientific">Chlamydomonas euryale</name>
    <dbReference type="NCBI Taxonomy" id="1486919"/>
    <lineage>
        <taxon>Eukaryota</taxon>
        <taxon>Viridiplantae</taxon>
        <taxon>Chlorophyta</taxon>
        <taxon>core chlorophytes</taxon>
        <taxon>Chlorophyceae</taxon>
        <taxon>CS clade</taxon>
        <taxon>Chlamydomonadales</taxon>
        <taxon>Chlamydomonadaceae</taxon>
        <taxon>Chlamydomonas</taxon>
    </lineage>
</organism>
<dbReference type="Pfam" id="PF05368">
    <property type="entry name" value="NmrA"/>
    <property type="match status" value="1"/>
</dbReference>
<dbReference type="AlphaFoldDB" id="A0A7R9YVH4"/>
<feature type="domain" description="NmrA-like" evidence="3">
    <location>
        <begin position="3"/>
        <end position="274"/>
    </location>
</feature>